<dbReference type="PANTHER" id="PTHR42085:SF2">
    <property type="entry name" value="F-BOX DOMAIN-CONTAINING PROTEIN"/>
    <property type="match status" value="1"/>
</dbReference>
<evidence type="ECO:0000313" key="2">
    <source>
        <dbReference type="Proteomes" id="UP001392437"/>
    </source>
</evidence>
<name>A0AAW0R9H9_9PEZI</name>
<dbReference type="AlphaFoldDB" id="A0AAW0R9H9"/>
<organism evidence="1 2">
    <name type="scientific">Apiospora kogelbergensis</name>
    <dbReference type="NCBI Taxonomy" id="1337665"/>
    <lineage>
        <taxon>Eukaryota</taxon>
        <taxon>Fungi</taxon>
        <taxon>Dikarya</taxon>
        <taxon>Ascomycota</taxon>
        <taxon>Pezizomycotina</taxon>
        <taxon>Sordariomycetes</taxon>
        <taxon>Xylariomycetidae</taxon>
        <taxon>Amphisphaeriales</taxon>
        <taxon>Apiosporaceae</taxon>
        <taxon>Apiospora</taxon>
    </lineage>
</organism>
<protein>
    <submittedName>
        <fullName evidence="1">Uncharacterized protein</fullName>
    </submittedName>
</protein>
<dbReference type="PANTHER" id="PTHR42085">
    <property type="entry name" value="F-BOX DOMAIN-CONTAINING PROTEIN"/>
    <property type="match status" value="1"/>
</dbReference>
<sequence length="322" mass="36827">MPAMPVLVVGVRPKIFPFFQLPPEIRDLIYEFVLVEPPKYERHHIATCPWAAKTSVYMEPPPFAVEELNGPGQTCHCSNRKHLAILLVNRQIHSEGSCVLWEKNVFSFCLVDSFNTWCARIGDAQRSLLRYIAIYPRLGCDVAESSQRSMDAQLLPNLLKCTGLRNLDLGPQQLPDGFVETLARQLPHLKRLRMAGFETVVRRRPQIKDSWTYTYQEYYQCIWVLALVHVVVRLDDVHAAGSSDHDVDYQAMWLARARAVREHPALGDVQYKHFGVYSDTHSTATLQLPHEAHPVQVPMIGLPTIVGLFERAKREREEVAQH</sequence>
<evidence type="ECO:0000313" key="1">
    <source>
        <dbReference type="EMBL" id="KAK8130459.1"/>
    </source>
</evidence>
<proteinExistence type="predicted"/>
<gene>
    <name evidence="1" type="ORF">PG999_002839</name>
</gene>
<dbReference type="InterPro" id="IPR038883">
    <property type="entry name" value="AN11006-like"/>
</dbReference>
<dbReference type="EMBL" id="JAQQWP010000002">
    <property type="protein sequence ID" value="KAK8130459.1"/>
    <property type="molecule type" value="Genomic_DNA"/>
</dbReference>
<dbReference type="Proteomes" id="UP001392437">
    <property type="component" value="Unassembled WGS sequence"/>
</dbReference>
<comment type="caution">
    <text evidence="1">The sequence shown here is derived from an EMBL/GenBank/DDBJ whole genome shotgun (WGS) entry which is preliminary data.</text>
</comment>
<keyword evidence="2" id="KW-1185">Reference proteome</keyword>
<reference evidence="1 2" key="1">
    <citation type="submission" date="2023-01" db="EMBL/GenBank/DDBJ databases">
        <title>Analysis of 21 Apiospora genomes using comparative genomics revels a genus with tremendous synthesis potential of carbohydrate active enzymes and secondary metabolites.</title>
        <authorList>
            <person name="Sorensen T."/>
        </authorList>
    </citation>
    <scope>NUCLEOTIDE SEQUENCE [LARGE SCALE GENOMIC DNA]</scope>
    <source>
        <strain evidence="1 2">CBS 117206</strain>
    </source>
</reference>
<accession>A0AAW0R9H9</accession>